<keyword evidence="3" id="KW-0378">Hydrolase</keyword>
<dbReference type="GO" id="GO:0000338">
    <property type="term" value="P:protein deneddylation"/>
    <property type="evidence" value="ECO:0007669"/>
    <property type="project" value="TreeGrafter"/>
</dbReference>
<name>A0A0R3S587_9BILA</name>
<dbReference type="Gene3D" id="3.40.395.10">
    <property type="entry name" value="Adenoviral Proteinase, Chain A"/>
    <property type="match status" value="1"/>
</dbReference>
<evidence type="ECO:0000256" key="3">
    <source>
        <dbReference type="ARBA" id="ARBA00022801"/>
    </source>
</evidence>
<keyword evidence="6" id="KW-1185">Reference proteome</keyword>
<dbReference type="Pfam" id="PF02902">
    <property type="entry name" value="Peptidase_C48"/>
    <property type="match status" value="1"/>
</dbReference>
<dbReference type="InterPro" id="IPR003653">
    <property type="entry name" value="Peptidase_C48_C"/>
</dbReference>
<dbReference type="GO" id="GO:0008234">
    <property type="term" value="F:cysteine-type peptidase activity"/>
    <property type="evidence" value="ECO:0007669"/>
    <property type="project" value="UniProtKB-KW"/>
</dbReference>
<evidence type="ECO:0000256" key="2">
    <source>
        <dbReference type="ARBA" id="ARBA00022670"/>
    </source>
</evidence>
<comment type="similarity">
    <text evidence="1">Belongs to the peptidase C48 family.</text>
</comment>
<dbReference type="GO" id="GO:0019784">
    <property type="term" value="F:deNEDDylase activity"/>
    <property type="evidence" value="ECO:0007669"/>
    <property type="project" value="InterPro"/>
</dbReference>
<evidence type="ECO:0000256" key="1">
    <source>
        <dbReference type="ARBA" id="ARBA00005234"/>
    </source>
</evidence>
<keyword evidence="2" id="KW-0645">Protease</keyword>
<dbReference type="InterPro" id="IPR044613">
    <property type="entry name" value="Nep1/2-like"/>
</dbReference>
<accession>A0A0R3S587</accession>
<evidence type="ECO:0000259" key="5">
    <source>
        <dbReference type="PROSITE" id="PS50600"/>
    </source>
</evidence>
<protein>
    <submittedName>
        <fullName evidence="7">ULP_PROTEASE domain-containing protein</fullName>
    </submittedName>
</protein>
<dbReference type="GO" id="GO:0006508">
    <property type="term" value="P:proteolysis"/>
    <property type="evidence" value="ECO:0007669"/>
    <property type="project" value="UniProtKB-KW"/>
</dbReference>
<evidence type="ECO:0000313" key="6">
    <source>
        <dbReference type="Proteomes" id="UP000050640"/>
    </source>
</evidence>
<dbReference type="AlphaFoldDB" id="A0A0R3S587"/>
<proteinExistence type="inferred from homology"/>
<dbReference type="STRING" id="1147741.A0A0R3S587"/>
<keyword evidence="4" id="KW-0788">Thiol protease</keyword>
<dbReference type="Proteomes" id="UP000050640">
    <property type="component" value="Unplaced"/>
</dbReference>
<evidence type="ECO:0000256" key="4">
    <source>
        <dbReference type="ARBA" id="ARBA00022807"/>
    </source>
</evidence>
<dbReference type="PANTHER" id="PTHR46468:SF1">
    <property type="entry name" value="SENTRIN-SPECIFIC PROTEASE 8"/>
    <property type="match status" value="1"/>
</dbReference>
<dbReference type="PANTHER" id="PTHR46468">
    <property type="entry name" value="SENTRIN-SPECIFIC PROTEASE 8"/>
    <property type="match status" value="1"/>
</dbReference>
<reference evidence="7" key="1">
    <citation type="submission" date="2017-02" db="UniProtKB">
        <authorList>
            <consortium name="WormBaseParasite"/>
        </authorList>
    </citation>
    <scope>IDENTIFICATION</scope>
</reference>
<dbReference type="SUPFAM" id="SSF54001">
    <property type="entry name" value="Cysteine proteinases"/>
    <property type="match status" value="1"/>
</dbReference>
<organism evidence="6 7">
    <name type="scientific">Elaeophora elaphi</name>
    <dbReference type="NCBI Taxonomy" id="1147741"/>
    <lineage>
        <taxon>Eukaryota</taxon>
        <taxon>Metazoa</taxon>
        <taxon>Ecdysozoa</taxon>
        <taxon>Nematoda</taxon>
        <taxon>Chromadorea</taxon>
        <taxon>Rhabditida</taxon>
        <taxon>Spirurina</taxon>
        <taxon>Spiruromorpha</taxon>
        <taxon>Filarioidea</taxon>
        <taxon>Onchocercidae</taxon>
        <taxon>Elaeophora</taxon>
    </lineage>
</organism>
<evidence type="ECO:0000313" key="7">
    <source>
        <dbReference type="WBParaSite" id="EEL_0000995601-mRNA-1"/>
    </source>
</evidence>
<dbReference type="InterPro" id="IPR038765">
    <property type="entry name" value="Papain-like_cys_pep_sf"/>
</dbReference>
<dbReference type="PROSITE" id="PS50600">
    <property type="entry name" value="ULP_PROTEASE"/>
    <property type="match status" value="1"/>
</dbReference>
<feature type="domain" description="Ubiquitin-like protease family profile" evidence="5">
    <location>
        <begin position="24"/>
        <end position="189"/>
    </location>
</feature>
<dbReference type="WBParaSite" id="EEL_0000995601-mRNA-1">
    <property type="protein sequence ID" value="EEL_0000995601-mRNA-1"/>
    <property type="gene ID" value="EEL_0000995601"/>
</dbReference>
<sequence>MEQLTVSYQLMSKPEKCVLSFGDTAIYEADLKALESGRWLSDPVISFAFEYFHRRTLDEPKKSKITFVNAAVCQLIKLSQPNKVSEVLDQLTLKEKEHVVIVVNDHDDPSSCGGSHWSLLICRRFLRPHFLVIDSAQGTNSANRKPTDKLIHTLANYFGLPVDIRIERATKQYNGMDCGMFVIEFTRHYVESFKRDEFTVDFTQLNADDVKKQRKVWGSLIRSLAEE</sequence>